<dbReference type="RefSeq" id="WP_150892204.1">
    <property type="nucleotide sequence ID" value="NZ_VYUY01000006.1"/>
</dbReference>
<accession>A0A5N0TK86</accession>
<dbReference type="Gene3D" id="3.30.70.2520">
    <property type="match status" value="1"/>
</dbReference>
<dbReference type="InterPro" id="IPR036318">
    <property type="entry name" value="FAD-bd_PCMH-like_sf"/>
</dbReference>
<evidence type="ECO:0000313" key="4">
    <source>
        <dbReference type="Proteomes" id="UP000326838"/>
    </source>
</evidence>
<dbReference type="Gene3D" id="3.30.43.10">
    <property type="entry name" value="Uridine Diphospho-n-acetylenolpyruvylglucosamine Reductase, domain 2"/>
    <property type="match status" value="1"/>
</dbReference>
<evidence type="ECO:0000256" key="1">
    <source>
        <dbReference type="ARBA" id="ARBA00023002"/>
    </source>
</evidence>
<comment type="caution">
    <text evidence="3">The sequence shown here is derived from an EMBL/GenBank/DDBJ whole genome shotgun (WGS) entry which is preliminary data.</text>
</comment>
<keyword evidence="4" id="KW-1185">Reference proteome</keyword>
<dbReference type="InterPro" id="IPR007173">
    <property type="entry name" value="ALO_C"/>
</dbReference>
<dbReference type="InterPro" id="IPR016167">
    <property type="entry name" value="FAD-bd_PCMH_sub1"/>
</dbReference>
<dbReference type="InterPro" id="IPR016166">
    <property type="entry name" value="FAD-bd_PCMH"/>
</dbReference>
<feature type="domain" description="FAD-binding PCMH-type" evidence="2">
    <location>
        <begin position="10"/>
        <end position="174"/>
    </location>
</feature>
<dbReference type="GO" id="GO:0080049">
    <property type="term" value="F:L-gulono-1,4-lactone dehydrogenase activity"/>
    <property type="evidence" value="ECO:0007669"/>
    <property type="project" value="TreeGrafter"/>
</dbReference>
<dbReference type="PIRSF" id="PIRSF000136">
    <property type="entry name" value="LGO_GLO"/>
    <property type="match status" value="1"/>
</dbReference>
<dbReference type="PANTHER" id="PTHR43762">
    <property type="entry name" value="L-GULONOLACTONE OXIDASE"/>
    <property type="match status" value="1"/>
</dbReference>
<dbReference type="InterPro" id="IPR006094">
    <property type="entry name" value="Oxid_FAD_bind_N"/>
</dbReference>
<dbReference type="GO" id="GO:0071949">
    <property type="term" value="F:FAD binding"/>
    <property type="evidence" value="ECO:0007669"/>
    <property type="project" value="InterPro"/>
</dbReference>
<reference evidence="4" key="1">
    <citation type="submission" date="2019-09" db="EMBL/GenBank/DDBJ databases">
        <title>Mumia zhuanghuii sp. nov. isolated from the intestinal contents of plateau pika (Ochotona curzoniae) in the Qinghai-Tibet plateau of China.</title>
        <authorList>
            <person name="Tian Z."/>
        </authorList>
    </citation>
    <scope>NUCLEOTIDE SEQUENCE [LARGE SCALE GENOMIC DNA]</scope>
    <source>
        <strain evidence="4">L-033</strain>
    </source>
</reference>
<evidence type="ECO:0000313" key="3">
    <source>
        <dbReference type="EMBL" id="KAA9134848.1"/>
    </source>
</evidence>
<sequence>MTERNWAGNISYSAGEVAHPASRTELRDLVRAAPAVRVLGSRHSFNRIADTAGLLVSTADLPAHVDIDEDRRIARVSGGMRYGEVAGALQNAGWALGNLASLPHISVAGALATGTHGSGDRNRSLAGSVSGLEILTADGDIRMLRRGDPGFEGAVVSLGALGVVLDVELDIEPTYDVAQTVYERLVWDDVLADLTAVTSLGYSVSLFTTWRDPALVDQVWVKARTDAAPAPERLLGALPASGPRHPLPGVSAESCTVQGGVPGPWLDRLAHFRLEFTPSQGEELQTEYFVARSDAADAIRALRPLADRIAPLLFVNEVRTIAADELWLSGAQGRETVGLHFTWRPDQPAVEALLPAIEEALAPFAPRPHWGKVFTMPADVIRSRYERWGDFATLRADLDPRRVFVNPFLEALGF</sequence>
<dbReference type="GO" id="GO:0016020">
    <property type="term" value="C:membrane"/>
    <property type="evidence" value="ECO:0007669"/>
    <property type="project" value="InterPro"/>
</dbReference>
<dbReference type="AlphaFoldDB" id="A0A5N0TK86"/>
<dbReference type="Gene3D" id="1.10.45.10">
    <property type="entry name" value="Vanillyl-alcohol Oxidase, Chain A, domain 4"/>
    <property type="match status" value="1"/>
</dbReference>
<dbReference type="InterPro" id="IPR010031">
    <property type="entry name" value="FAD_lactone_oxidase-like"/>
</dbReference>
<dbReference type="Pfam" id="PF01565">
    <property type="entry name" value="FAD_binding_4"/>
    <property type="match status" value="1"/>
</dbReference>
<dbReference type="SUPFAM" id="SSF56176">
    <property type="entry name" value="FAD-binding/transporter-associated domain-like"/>
    <property type="match status" value="1"/>
</dbReference>
<dbReference type="Pfam" id="PF04030">
    <property type="entry name" value="ALO"/>
    <property type="match status" value="1"/>
</dbReference>
<dbReference type="Gene3D" id="3.30.70.2530">
    <property type="match status" value="1"/>
</dbReference>
<name>A0A5N0TK86_9MICO</name>
<organism evidence="3 4">
    <name type="scientific">Microbacterium caowuchunii</name>
    <dbReference type="NCBI Taxonomy" id="2614638"/>
    <lineage>
        <taxon>Bacteria</taxon>
        <taxon>Bacillati</taxon>
        <taxon>Actinomycetota</taxon>
        <taxon>Actinomycetes</taxon>
        <taxon>Micrococcales</taxon>
        <taxon>Microbacteriaceae</taxon>
        <taxon>Microbacterium</taxon>
    </lineage>
</organism>
<evidence type="ECO:0000259" key="2">
    <source>
        <dbReference type="PROSITE" id="PS51387"/>
    </source>
</evidence>
<dbReference type="PROSITE" id="PS51387">
    <property type="entry name" value="FAD_PCMH"/>
    <property type="match status" value="1"/>
</dbReference>
<dbReference type="InterPro" id="IPR016169">
    <property type="entry name" value="FAD-bd_PCMH_sub2"/>
</dbReference>
<gene>
    <name evidence="3" type="ORF">F6B40_03895</name>
</gene>
<dbReference type="GO" id="GO:0003885">
    <property type="term" value="F:D-arabinono-1,4-lactone oxidase activity"/>
    <property type="evidence" value="ECO:0007669"/>
    <property type="project" value="InterPro"/>
</dbReference>
<dbReference type="Proteomes" id="UP000326838">
    <property type="component" value="Unassembled WGS sequence"/>
</dbReference>
<dbReference type="InterPro" id="IPR016171">
    <property type="entry name" value="Vanillyl_alc_oxidase_C-sub2"/>
</dbReference>
<keyword evidence="1" id="KW-0560">Oxidoreductase</keyword>
<proteinExistence type="predicted"/>
<dbReference type="Gene3D" id="3.30.465.10">
    <property type="match status" value="1"/>
</dbReference>
<dbReference type="PANTHER" id="PTHR43762:SF1">
    <property type="entry name" value="D-ARABINONO-1,4-LACTONE OXIDASE"/>
    <property type="match status" value="1"/>
</dbReference>
<protein>
    <submittedName>
        <fullName evidence="3">FAD-binding protein</fullName>
    </submittedName>
</protein>
<dbReference type="EMBL" id="VYUY01000006">
    <property type="protein sequence ID" value="KAA9134848.1"/>
    <property type="molecule type" value="Genomic_DNA"/>
</dbReference>